<dbReference type="Proteomes" id="UP000291116">
    <property type="component" value="Unassembled WGS sequence"/>
</dbReference>
<feature type="region of interest" description="Disordered" evidence="1">
    <location>
        <begin position="90"/>
        <end position="111"/>
    </location>
</feature>
<sequence>MIASRKEIFEALDQEDWIEMTDGDSDTMTMLEEARLAAPSWDSVWLLFPTNTASSSSLHSSKTVRKFGVDMACLRQKGLLLVVLSSASPILPSISPSNGSTTRTASRSKDV</sequence>
<accession>A0A448Z7Y8</accession>
<keyword evidence="3" id="KW-1185">Reference proteome</keyword>
<dbReference type="AlphaFoldDB" id="A0A448Z7Y8"/>
<gene>
    <name evidence="2" type="ORF">PSNMU_V1.4_AUG-EV-PASAV3_0049700</name>
</gene>
<evidence type="ECO:0000313" key="3">
    <source>
        <dbReference type="Proteomes" id="UP000291116"/>
    </source>
</evidence>
<evidence type="ECO:0000313" key="2">
    <source>
        <dbReference type="EMBL" id="VEU38153.1"/>
    </source>
</evidence>
<evidence type="ECO:0000256" key="1">
    <source>
        <dbReference type="SAM" id="MobiDB-lite"/>
    </source>
</evidence>
<dbReference type="EMBL" id="CAACVS010000157">
    <property type="protein sequence ID" value="VEU38153.1"/>
    <property type="molecule type" value="Genomic_DNA"/>
</dbReference>
<protein>
    <submittedName>
        <fullName evidence="2">Uncharacterized protein</fullName>
    </submittedName>
</protein>
<reference evidence="2 3" key="1">
    <citation type="submission" date="2019-01" db="EMBL/GenBank/DDBJ databases">
        <authorList>
            <person name="Ferrante I. M."/>
        </authorList>
    </citation>
    <scope>NUCLEOTIDE SEQUENCE [LARGE SCALE GENOMIC DNA]</scope>
    <source>
        <strain evidence="2 3">B856</strain>
    </source>
</reference>
<name>A0A448Z7Y8_9STRA</name>
<proteinExistence type="predicted"/>
<organism evidence="2 3">
    <name type="scientific">Pseudo-nitzschia multistriata</name>
    <dbReference type="NCBI Taxonomy" id="183589"/>
    <lineage>
        <taxon>Eukaryota</taxon>
        <taxon>Sar</taxon>
        <taxon>Stramenopiles</taxon>
        <taxon>Ochrophyta</taxon>
        <taxon>Bacillariophyta</taxon>
        <taxon>Bacillariophyceae</taxon>
        <taxon>Bacillariophycidae</taxon>
        <taxon>Bacillariales</taxon>
        <taxon>Bacillariaceae</taxon>
        <taxon>Pseudo-nitzschia</taxon>
    </lineage>
</organism>